<reference evidence="7" key="1">
    <citation type="journal article" date="2019" name="Int. J. Syst. Evol. Microbiol.">
        <title>The Global Catalogue of Microorganisms (GCM) 10K type strain sequencing project: providing services to taxonomists for standard genome sequencing and annotation.</title>
        <authorList>
            <consortium name="The Broad Institute Genomics Platform"/>
            <consortium name="The Broad Institute Genome Sequencing Center for Infectious Disease"/>
            <person name="Wu L."/>
            <person name="Ma J."/>
        </authorList>
    </citation>
    <scope>NUCLEOTIDE SEQUENCE [LARGE SCALE GENOMIC DNA]</scope>
    <source>
        <strain evidence="7">NBRC 104970</strain>
    </source>
</reference>
<dbReference type="InterPro" id="IPR018769">
    <property type="entry name" value="VgrG2_DUF2345"/>
</dbReference>
<comment type="similarity">
    <text evidence="1">Belongs to the VgrG protein family.</text>
</comment>
<evidence type="ECO:0000256" key="1">
    <source>
        <dbReference type="ARBA" id="ARBA00005558"/>
    </source>
</evidence>
<feature type="domain" description="DUF2345" evidence="4">
    <location>
        <begin position="690"/>
        <end position="841"/>
    </location>
</feature>
<dbReference type="Gene3D" id="2.30.110.50">
    <property type="match status" value="1"/>
</dbReference>
<dbReference type="NCBIfam" id="TIGR03361">
    <property type="entry name" value="VI_Rhs_Vgr"/>
    <property type="match status" value="1"/>
</dbReference>
<sequence>MDIHQLLAAFAAAFTQEQRLLTLHLGDGSAYSEQLLAQSVTGEEALSQPYRYVVECLSPDVGLELKSLLGLPAELGILTTVGDTVVRCGVVTRAQALPSDGGFARYGLTIEPPLALLRYHHTSRVWQDCTVPEIVQALIEEQQAANPVFAAAFGLRLELSRDYPARSYCLQYREASLAFVSRILAEEGLAYRFEHTSGETPTVTLVVFDDPYSLPQAAQGSVRFHRADATEAEDSLTDWTSCRQLGTAKVSLASFDYKPVLTQHAAEDSAIDQGAGGAQAQSSLEHYDPQSLYYAADPEQLAQYAQLRQQALDGEKKGFQGSGTVRQLRVGEWFRLTDHPVHDAEAPEQREFVASQLRFTAHNNLPGDLLKFLAQGTEVPQPFTVQFEAQRRGIPLPPRYDDTQHAKPTALGVQTATVVGPEGEEIHTDEHGRIKVQFHWQRPQEHPEFGANLDDRSSCWIRVAYPSAGAAWGHQFIPRIGQEVLVDFIEGDIDRPLVKGVLYNGSHPTPTFSGAGSLPANKTLSGIQSKEYQGSQYGELLFDDTQGEVRTKLSSEHGKTQLNQGYLTHPRSDGKAEPRGEGFELRTDRQGALRAAQGLLLSTEAKAGASSQQLDREQAQSQLESAQQLAQTLGDTAQQQLADPAEIGPETLDLEGQKQAKSQQGHLDHLNEALKAWEAGSNTDPEGKTATGQAGRQAVLIASAPAGIGLTTSNELVLSTGHNFDSISQRDTQQTTARRWIHNVGSKISLFVQGVADKVNLKLIAAKGHVNVQAQSGDVEVVGDKNVRLHANKQKLTAAAKNELLVTCGGAYIRLQGGKIDIHAPGKLSIKGSNYTFAGPAKLAHEFKPLPVLSENPRSTEKSITDMYWSYGDSFERIATESRHRVDMNLHVHTKNYAPGEQVEVLIRNTGGDVLWQGKDEVALSGPVDADGVAIFKQVFKDGKLNIYNL</sequence>
<dbReference type="Pfam" id="PF05954">
    <property type="entry name" value="Phage_GPD"/>
    <property type="match status" value="1"/>
</dbReference>
<feature type="compositionally biased region" description="Basic and acidic residues" evidence="2">
    <location>
        <begin position="549"/>
        <end position="559"/>
    </location>
</feature>
<feature type="domain" description="Putative type VI secretion system Rhs element associated Vgr" evidence="5">
    <location>
        <begin position="530"/>
        <end position="637"/>
    </location>
</feature>
<evidence type="ECO:0000313" key="6">
    <source>
        <dbReference type="EMBL" id="GLS02954.1"/>
    </source>
</evidence>
<evidence type="ECO:0000256" key="2">
    <source>
        <dbReference type="SAM" id="MobiDB-lite"/>
    </source>
</evidence>
<proteinExistence type="inferred from homology"/>
<dbReference type="InterPro" id="IPR037026">
    <property type="entry name" value="Vgr_OB-fold_dom_sf"/>
</dbReference>
<dbReference type="Gene3D" id="2.40.50.230">
    <property type="entry name" value="Gp5 N-terminal domain"/>
    <property type="match status" value="1"/>
</dbReference>
<organism evidence="6 7">
    <name type="scientific">Chitiniphilus shinanonensis</name>
    <dbReference type="NCBI Taxonomy" id="553088"/>
    <lineage>
        <taxon>Bacteria</taxon>
        <taxon>Pseudomonadati</taxon>
        <taxon>Pseudomonadota</taxon>
        <taxon>Betaproteobacteria</taxon>
        <taxon>Neisseriales</taxon>
        <taxon>Chitinibacteraceae</taxon>
        <taxon>Chitiniphilus</taxon>
    </lineage>
</organism>
<protein>
    <submittedName>
        <fullName evidence="6">Type IV secretion protein Rhs</fullName>
    </submittedName>
</protein>
<keyword evidence="7" id="KW-1185">Reference proteome</keyword>
<dbReference type="NCBIfam" id="TIGR01646">
    <property type="entry name" value="vgr_GE"/>
    <property type="match status" value="1"/>
</dbReference>
<accession>A0ABQ6BMS3</accession>
<comment type="caution">
    <text evidence="6">The sequence shown here is derived from an EMBL/GenBank/DDBJ whole genome shotgun (WGS) entry which is preliminary data.</text>
</comment>
<gene>
    <name evidence="6" type="ORF">GCM10007860_00970</name>
</gene>
<dbReference type="Pfam" id="PF10106">
    <property type="entry name" value="DUF2345"/>
    <property type="match status" value="1"/>
</dbReference>
<feature type="region of interest" description="Disordered" evidence="2">
    <location>
        <begin position="549"/>
        <end position="583"/>
    </location>
</feature>
<feature type="compositionally biased region" description="Basic and acidic residues" evidence="2">
    <location>
        <begin position="570"/>
        <end position="583"/>
    </location>
</feature>
<dbReference type="Pfam" id="PF13296">
    <property type="entry name" value="T6SS_Vgr"/>
    <property type="match status" value="1"/>
</dbReference>
<feature type="domain" description="Gp5/Type VI secretion system Vgr protein OB-fold" evidence="3">
    <location>
        <begin position="429"/>
        <end position="503"/>
    </location>
</feature>
<dbReference type="EMBL" id="BSOZ01000001">
    <property type="protein sequence ID" value="GLS02954.1"/>
    <property type="molecule type" value="Genomic_DNA"/>
</dbReference>
<evidence type="ECO:0000259" key="4">
    <source>
        <dbReference type="Pfam" id="PF10106"/>
    </source>
</evidence>
<dbReference type="InterPro" id="IPR017847">
    <property type="entry name" value="T6SS_RhsGE_Vgr_subset"/>
</dbReference>
<dbReference type="Gene3D" id="3.55.50.10">
    <property type="entry name" value="Baseplate protein-like domains"/>
    <property type="match status" value="1"/>
</dbReference>
<evidence type="ECO:0000313" key="7">
    <source>
        <dbReference type="Proteomes" id="UP001156836"/>
    </source>
</evidence>
<dbReference type="Gene3D" id="4.10.220.110">
    <property type="match status" value="1"/>
</dbReference>
<dbReference type="InterPro" id="IPR006531">
    <property type="entry name" value="Gp5/Vgr_OB"/>
</dbReference>
<evidence type="ECO:0000259" key="5">
    <source>
        <dbReference type="Pfam" id="PF13296"/>
    </source>
</evidence>
<dbReference type="Proteomes" id="UP001156836">
    <property type="component" value="Unassembled WGS sequence"/>
</dbReference>
<dbReference type="RefSeq" id="WP_245559201.1">
    <property type="nucleotide sequence ID" value="NZ_BSOZ01000001.1"/>
</dbReference>
<dbReference type="Pfam" id="PF04717">
    <property type="entry name" value="Phage_base_V"/>
    <property type="match status" value="1"/>
</dbReference>
<dbReference type="SUPFAM" id="SSF69255">
    <property type="entry name" value="gp5 N-terminal domain-like"/>
    <property type="match status" value="1"/>
</dbReference>
<evidence type="ECO:0000259" key="3">
    <source>
        <dbReference type="Pfam" id="PF04717"/>
    </source>
</evidence>
<feature type="compositionally biased region" description="Low complexity" evidence="2">
    <location>
        <begin position="619"/>
        <end position="631"/>
    </location>
</feature>
<dbReference type="SUPFAM" id="SSF69279">
    <property type="entry name" value="Phage tail proteins"/>
    <property type="match status" value="2"/>
</dbReference>
<name>A0ABQ6BMS3_9NEIS</name>
<dbReference type="InterPro" id="IPR006533">
    <property type="entry name" value="T6SS_Vgr_RhsGE"/>
</dbReference>
<dbReference type="InterPro" id="IPR028244">
    <property type="entry name" value="T6SS_Rhs_Vgr_dom"/>
</dbReference>
<feature type="region of interest" description="Disordered" evidence="2">
    <location>
        <begin position="607"/>
        <end position="637"/>
    </location>
</feature>